<name>A0AAN9I318_CLITE</name>
<dbReference type="EMBL" id="JAYKXN010000008">
    <property type="protein sequence ID" value="KAK7263274.1"/>
    <property type="molecule type" value="Genomic_DNA"/>
</dbReference>
<comment type="caution">
    <text evidence="1">The sequence shown here is derived from an EMBL/GenBank/DDBJ whole genome shotgun (WGS) entry which is preliminary data.</text>
</comment>
<reference evidence="1 2" key="1">
    <citation type="submission" date="2024-01" db="EMBL/GenBank/DDBJ databases">
        <title>The genomes of 5 underutilized Papilionoideae crops provide insights into root nodulation and disease resistance.</title>
        <authorList>
            <person name="Yuan L."/>
        </authorList>
    </citation>
    <scope>NUCLEOTIDE SEQUENCE [LARGE SCALE GENOMIC DNA]</scope>
    <source>
        <strain evidence="1">LY-2023</strain>
        <tissue evidence="1">Leaf</tissue>
    </source>
</reference>
<keyword evidence="2" id="KW-1185">Reference proteome</keyword>
<gene>
    <name evidence="1" type="ORF">RJT34_30861</name>
</gene>
<accession>A0AAN9I318</accession>
<dbReference type="AlphaFoldDB" id="A0AAN9I318"/>
<evidence type="ECO:0000313" key="2">
    <source>
        <dbReference type="Proteomes" id="UP001359559"/>
    </source>
</evidence>
<sequence length="131" mass="14785">MSLVKVEIAKAEEIVGGRVYRKELVITRFDYDSLFASNDNSDKLLNAIKHALSLNKHKPLVVANLKGLCCDIFKEDKFASILLILGEVFSDIYPLNLPGDNYLCDDISHFLDIGKDAQENQRRICTVLLQD</sequence>
<evidence type="ECO:0000313" key="1">
    <source>
        <dbReference type="EMBL" id="KAK7263274.1"/>
    </source>
</evidence>
<dbReference type="Proteomes" id="UP001359559">
    <property type="component" value="Unassembled WGS sequence"/>
</dbReference>
<protein>
    <submittedName>
        <fullName evidence="1">Uncharacterized protein</fullName>
    </submittedName>
</protein>
<proteinExistence type="predicted"/>
<organism evidence="1 2">
    <name type="scientific">Clitoria ternatea</name>
    <name type="common">Butterfly pea</name>
    <dbReference type="NCBI Taxonomy" id="43366"/>
    <lineage>
        <taxon>Eukaryota</taxon>
        <taxon>Viridiplantae</taxon>
        <taxon>Streptophyta</taxon>
        <taxon>Embryophyta</taxon>
        <taxon>Tracheophyta</taxon>
        <taxon>Spermatophyta</taxon>
        <taxon>Magnoliopsida</taxon>
        <taxon>eudicotyledons</taxon>
        <taxon>Gunneridae</taxon>
        <taxon>Pentapetalae</taxon>
        <taxon>rosids</taxon>
        <taxon>fabids</taxon>
        <taxon>Fabales</taxon>
        <taxon>Fabaceae</taxon>
        <taxon>Papilionoideae</taxon>
        <taxon>50 kb inversion clade</taxon>
        <taxon>NPAAA clade</taxon>
        <taxon>indigoferoid/millettioid clade</taxon>
        <taxon>Phaseoleae</taxon>
        <taxon>Clitoria</taxon>
    </lineage>
</organism>